<dbReference type="Proteomes" id="UP001501508">
    <property type="component" value="Unassembled WGS sequence"/>
</dbReference>
<reference evidence="2" key="1">
    <citation type="journal article" date="2019" name="Int. J. Syst. Evol. Microbiol.">
        <title>The Global Catalogue of Microorganisms (GCM) 10K type strain sequencing project: providing services to taxonomists for standard genome sequencing and annotation.</title>
        <authorList>
            <consortium name="The Broad Institute Genomics Platform"/>
            <consortium name="The Broad Institute Genome Sequencing Center for Infectious Disease"/>
            <person name="Wu L."/>
            <person name="Ma J."/>
        </authorList>
    </citation>
    <scope>NUCLEOTIDE SEQUENCE [LARGE SCALE GENOMIC DNA]</scope>
    <source>
        <strain evidence="2">JCM 31920</strain>
    </source>
</reference>
<protein>
    <recommendedName>
        <fullName evidence="3">Transcription elongation factor</fullName>
    </recommendedName>
</protein>
<evidence type="ECO:0008006" key="3">
    <source>
        <dbReference type="Google" id="ProtNLM"/>
    </source>
</evidence>
<evidence type="ECO:0000313" key="1">
    <source>
        <dbReference type="EMBL" id="GAA4437625.1"/>
    </source>
</evidence>
<dbReference type="PROSITE" id="PS00830">
    <property type="entry name" value="GREAB_2"/>
    <property type="match status" value="1"/>
</dbReference>
<gene>
    <name evidence="1" type="ORF">GCM10023091_17110</name>
</gene>
<proteinExistence type="predicted"/>
<dbReference type="InterPro" id="IPR018151">
    <property type="entry name" value="TF_GreA/GreB_CS"/>
</dbReference>
<keyword evidence="2" id="KW-1185">Reference proteome</keyword>
<sequence length="141" mass="15066">MELVRDRLQAAVIAAKQAMDASQEAANSEGKSSMGDKYETGRAMAQIDRDMYAQRYDQLKGELEALDRITAGDSSSARLGSLVKTSLGYVLLAVSMGVVETDWGKVLVVSTQSPLGRAVLGRQAGDVFVFQGKGHKLSAVL</sequence>
<organism evidence="1 2">
    <name type="scientific">Ravibacter arvi</name>
    <dbReference type="NCBI Taxonomy" id="2051041"/>
    <lineage>
        <taxon>Bacteria</taxon>
        <taxon>Pseudomonadati</taxon>
        <taxon>Bacteroidota</taxon>
        <taxon>Cytophagia</taxon>
        <taxon>Cytophagales</taxon>
        <taxon>Spirosomataceae</taxon>
        <taxon>Ravibacter</taxon>
    </lineage>
</organism>
<name>A0ABP8LWI7_9BACT</name>
<accession>A0ABP8LWI7</accession>
<evidence type="ECO:0000313" key="2">
    <source>
        <dbReference type="Proteomes" id="UP001501508"/>
    </source>
</evidence>
<dbReference type="EMBL" id="BAABEY010000018">
    <property type="protein sequence ID" value="GAA4437625.1"/>
    <property type="molecule type" value="Genomic_DNA"/>
</dbReference>
<comment type="caution">
    <text evidence="1">The sequence shown here is derived from an EMBL/GenBank/DDBJ whole genome shotgun (WGS) entry which is preliminary data.</text>
</comment>